<evidence type="ECO:0000259" key="3">
    <source>
        <dbReference type="Pfam" id="PF25460"/>
    </source>
</evidence>
<feature type="compositionally biased region" description="Low complexity" evidence="2">
    <location>
        <begin position="463"/>
        <end position="472"/>
    </location>
</feature>
<reference evidence="4 5" key="1">
    <citation type="submission" date="2023-09" db="EMBL/GenBank/DDBJ databases">
        <title>Nesidiocoris tenuis whole genome shotgun sequence.</title>
        <authorList>
            <person name="Shibata T."/>
            <person name="Shimoda M."/>
            <person name="Kobayashi T."/>
            <person name="Uehara T."/>
        </authorList>
    </citation>
    <scope>NUCLEOTIDE SEQUENCE [LARGE SCALE GENOMIC DNA]</scope>
    <source>
        <strain evidence="4 5">Japan</strain>
    </source>
</reference>
<evidence type="ECO:0000256" key="2">
    <source>
        <dbReference type="SAM" id="MobiDB-lite"/>
    </source>
</evidence>
<accession>A0ABN7API6</accession>
<feature type="region of interest" description="Disordered" evidence="2">
    <location>
        <begin position="463"/>
        <end position="484"/>
    </location>
</feature>
<sequence>MCSLARFPDILDESGVTVCQIDGNVQYANPEFLNLRTYTDAVTDHPTINLPRDGLVHPKIASTAGTLLLPEESSLLERIEDAWFEAGIGRILELLDEESTVLKYPARYLRLLMKSVQLAIKYTVAPRYEEYNSLAHTERERSPVVCISWHPHSLMIAVAIRDDTVVIYSRNSNFTPFLKSKAQRRITAISWRPGSLSELAVACSAGVYLWDIDRQNLTSRPAISTNARLLRGCYVTSVSWSPEGDYLVMANNSNYMTVWCPDEMRKVDLKNSGGGISQVSWSPDGSKIIACSNSHVVRIWNTSNWMSDLWKTSGGQATFPVWSADGSVVLFATRNDPCLCRFNFSTDPQNSGVQAVADLAFTKFGDDYQVGGDVTGMTWDPSNQYLAIIFANSPLVAVFYTKTSPMFSGLTFSIKPGFFIKGAPNELPTSIAFEINFKQGANLTICWSSGRLQYFPIVSNLSKSRHSSSNLSGYRANSTGMSPF</sequence>
<gene>
    <name evidence="4" type="ORF">NTJ_06021</name>
</gene>
<dbReference type="Proteomes" id="UP001307889">
    <property type="component" value="Chromosome 4"/>
</dbReference>
<dbReference type="PROSITE" id="PS50294">
    <property type="entry name" value="WD_REPEATS_REGION"/>
    <property type="match status" value="1"/>
</dbReference>
<evidence type="ECO:0000313" key="4">
    <source>
        <dbReference type="EMBL" id="BES93212.1"/>
    </source>
</evidence>
<keyword evidence="1" id="KW-0853">WD repeat</keyword>
<evidence type="ECO:0000313" key="5">
    <source>
        <dbReference type="Proteomes" id="UP001307889"/>
    </source>
</evidence>
<keyword evidence="5" id="KW-1185">Reference proteome</keyword>
<dbReference type="Gene3D" id="2.130.10.10">
    <property type="entry name" value="YVTN repeat-like/Quinoprotein amine dehydrogenase"/>
    <property type="match status" value="1"/>
</dbReference>
<organism evidence="4 5">
    <name type="scientific">Nesidiocoris tenuis</name>
    <dbReference type="NCBI Taxonomy" id="355587"/>
    <lineage>
        <taxon>Eukaryota</taxon>
        <taxon>Metazoa</taxon>
        <taxon>Ecdysozoa</taxon>
        <taxon>Arthropoda</taxon>
        <taxon>Hexapoda</taxon>
        <taxon>Insecta</taxon>
        <taxon>Pterygota</taxon>
        <taxon>Neoptera</taxon>
        <taxon>Paraneoptera</taxon>
        <taxon>Hemiptera</taxon>
        <taxon>Heteroptera</taxon>
        <taxon>Panheteroptera</taxon>
        <taxon>Cimicomorpha</taxon>
        <taxon>Miridae</taxon>
        <taxon>Dicyphina</taxon>
        <taxon>Nesidiocoris</taxon>
    </lineage>
</organism>
<dbReference type="Pfam" id="PF25460">
    <property type="entry name" value="Beta-prop_Aladin"/>
    <property type="match status" value="1"/>
</dbReference>
<name>A0ABN7API6_9HEMI</name>
<evidence type="ECO:0000256" key="1">
    <source>
        <dbReference type="PROSITE-ProRule" id="PRU00221"/>
    </source>
</evidence>
<dbReference type="InterPro" id="IPR015943">
    <property type="entry name" value="WD40/YVTN_repeat-like_dom_sf"/>
</dbReference>
<dbReference type="InterPro" id="IPR057403">
    <property type="entry name" value="Beta-prop_Aladin"/>
</dbReference>
<feature type="compositionally biased region" description="Polar residues" evidence="2">
    <location>
        <begin position="475"/>
        <end position="484"/>
    </location>
</feature>
<dbReference type="SUPFAM" id="SSF101908">
    <property type="entry name" value="Putative isomerase YbhE"/>
    <property type="match status" value="1"/>
</dbReference>
<feature type="domain" description="Aladin seven-bladed propeller" evidence="3">
    <location>
        <begin position="139"/>
        <end position="458"/>
    </location>
</feature>
<protein>
    <submittedName>
        <fullName evidence="4">WD domain, G-beta repeat</fullName>
    </submittedName>
</protein>
<dbReference type="PROSITE" id="PS50082">
    <property type="entry name" value="WD_REPEATS_2"/>
    <property type="match status" value="1"/>
</dbReference>
<dbReference type="InterPro" id="IPR001680">
    <property type="entry name" value="WD40_rpt"/>
</dbReference>
<dbReference type="InterPro" id="IPR045139">
    <property type="entry name" value="Aladin"/>
</dbReference>
<dbReference type="PANTHER" id="PTHR14494:SF0">
    <property type="entry name" value="ALADIN"/>
    <property type="match status" value="1"/>
</dbReference>
<dbReference type="PANTHER" id="PTHR14494">
    <property type="entry name" value="ALADIN/ADRACALIN/AAAS"/>
    <property type="match status" value="1"/>
</dbReference>
<dbReference type="SMART" id="SM00320">
    <property type="entry name" value="WD40"/>
    <property type="match status" value="4"/>
</dbReference>
<proteinExistence type="predicted"/>
<feature type="repeat" description="WD" evidence="1">
    <location>
        <begin position="269"/>
        <end position="304"/>
    </location>
</feature>
<dbReference type="EMBL" id="AP028912">
    <property type="protein sequence ID" value="BES93212.1"/>
    <property type="molecule type" value="Genomic_DNA"/>
</dbReference>